<dbReference type="GO" id="GO:0008270">
    <property type="term" value="F:zinc ion binding"/>
    <property type="evidence" value="ECO:0007669"/>
    <property type="project" value="UniProtKB-KW"/>
</dbReference>
<organism evidence="21 22">
    <name type="scientific">Coilia grayii</name>
    <name type="common">Gray's grenadier anchovy</name>
    <dbReference type="NCBI Taxonomy" id="363190"/>
    <lineage>
        <taxon>Eukaryota</taxon>
        <taxon>Metazoa</taxon>
        <taxon>Chordata</taxon>
        <taxon>Craniata</taxon>
        <taxon>Vertebrata</taxon>
        <taxon>Euteleostomi</taxon>
        <taxon>Actinopterygii</taxon>
        <taxon>Neopterygii</taxon>
        <taxon>Teleostei</taxon>
        <taxon>Clupei</taxon>
        <taxon>Clupeiformes</taxon>
        <taxon>Clupeoidei</taxon>
        <taxon>Engraulidae</taxon>
        <taxon>Coilinae</taxon>
        <taxon>Coilia</taxon>
    </lineage>
</organism>
<dbReference type="Proteomes" id="UP001591681">
    <property type="component" value="Unassembled WGS sequence"/>
</dbReference>
<dbReference type="Pfam" id="PF23419">
    <property type="entry name" value="WD40_RFWD3"/>
    <property type="match status" value="1"/>
</dbReference>
<gene>
    <name evidence="21" type="ORF">ACEWY4_025834</name>
</gene>
<evidence type="ECO:0000313" key="22">
    <source>
        <dbReference type="Proteomes" id="UP001591681"/>
    </source>
</evidence>
<keyword evidence="14" id="KW-0862">Zinc</keyword>
<dbReference type="InterPro" id="IPR001680">
    <property type="entry name" value="WD40_rpt"/>
</dbReference>
<keyword evidence="13" id="KW-0833">Ubl conjugation pathway</keyword>
<dbReference type="InterPro" id="IPR013083">
    <property type="entry name" value="Znf_RING/FYVE/PHD"/>
</dbReference>
<dbReference type="GO" id="GO:0016605">
    <property type="term" value="C:PML body"/>
    <property type="evidence" value="ECO:0007669"/>
    <property type="project" value="UniProtKB-SubCell"/>
</dbReference>
<keyword evidence="9" id="KW-0479">Metal-binding</keyword>
<keyword evidence="15" id="KW-0234">DNA repair</keyword>
<dbReference type="EC" id="2.3.2.27" evidence="5"/>
<evidence type="ECO:0000256" key="13">
    <source>
        <dbReference type="ARBA" id="ARBA00022786"/>
    </source>
</evidence>
<sequence length="557" mass="60451">MAHLAVPIPVLHEESGMEAGESSDPLSRPLGAPAARPRSSQGSTLQAAPSRGRAPSAPASSLPASPSTPAEPDGEEKWEETCLICSEPWTSTGEHRVAALRCGHLFGYTCIKRWVQGKGAKCPQSNQKCEGSNIVLLYAHKLGVDNREVQALTRDLEKVRSLHRVAELASAQYRLRLQVSSKECSRLRAELQELKALKAQLALRSIQSRSGTSASLRGHYAFCTPVLVSPAGGCRVMAFCESLGFLLASQPSPHSSPIPGFGVKTIGTATMKAGQYIPIHIKPIRGMALRRQQDGLLLSCALDNTLKLTSLLTNTVVQTYQTGVPVWSCCWCHDDNNYMYAGLTNGTVRVYDVRDTSTHVHELHPLGSRCPVTSLTYLPQADSGAFPVGGLLAGTLEGVCFLERENGSTYKPHMLPLEAGNCTDIQVEPESRHCLVTYGPGRSNPALRCVLLEMTRTRHASCSCCVVQTFTAGDSSNMLTKNTVFKHPAIDATLVCAGDKASRSTMVWHTASGSLLQKLHADLPVLDICPFQVNQTHFLASLTERTVKIYKWERRAL</sequence>
<evidence type="ECO:0000256" key="6">
    <source>
        <dbReference type="ARBA" id="ARBA00022490"/>
    </source>
</evidence>
<evidence type="ECO:0000256" key="1">
    <source>
        <dbReference type="ARBA" id="ARBA00000900"/>
    </source>
</evidence>
<dbReference type="GO" id="GO:0006281">
    <property type="term" value="P:DNA repair"/>
    <property type="evidence" value="ECO:0007669"/>
    <property type="project" value="UniProtKB-KW"/>
</dbReference>
<dbReference type="InterPro" id="IPR037381">
    <property type="entry name" value="RFWD3"/>
</dbReference>
<keyword evidence="7" id="KW-0853">WD repeat</keyword>
<evidence type="ECO:0000256" key="8">
    <source>
        <dbReference type="ARBA" id="ARBA00022679"/>
    </source>
</evidence>
<comment type="catalytic activity">
    <reaction evidence="1">
        <text>S-ubiquitinyl-[E2 ubiquitin-conjugating enzyme]-L-cysteine + [acceptor protein]-L-lysine = [E2 ubiquitin-conjugating enzyme]-L-cysteine + N(6)-ubiquitinyl-[acceptor protein]-L-lysine.</text>
        <dbReference type="EC" id="2.3.2.27"/>
    </reaction>
</comment>
<keyword evidence="22" id="KW-1185">Reference proteome</keyword>
<keyword evidence="11" id="KW-0227">DNA damage</keyword>
<dbReference type="InterPro" id="IPR056527">
    <property type="entry name" value="WD40_RFWD3"/>
</dbReference>
<evidence type="ECO:0000256" key="12">
    <source>
        <dbReference type="ARBA" id="ARBA00022771"/>
    </source>
</evidence>
<evidence type="ECO:0000256" key="5">
    <source>
        <dbReference type="ARBA" id="ARBA00012483"/>
    </source>
</evidence>
<keyword evidence="16" id="KW-0539">Nucleus</keyword>
<reference evidence="21 22" key="1">
    <citation type="submission" date="2024-09" db="EMBL/GenBank/DDBJ databases">
        <title>A chromosome-level genome assembly of Gray's grenadier anchovy, Coilia grayii.</title>
        <authorList>
            <person name="Fu Z."/>
        </authorList>
    </citation>
    <scope>NUCLEOTIDE SEQUENCE [LARGE SCALE GENOMIC DNA]</scope>
    <source>
        <strain evidence="21">G4</strain>
        <tissue evidence="21">Muscle</tissue>
    </source>
</reference>
<evidence type="ECO:0000256" key="11">
    <source>
        <dbReference type="ARBA" id="ARBA00022763"/>
    </source>
</evidence>
<evidence type="ECO:0000313" key="21">
    <source>
        <dbReference type="EMBL" id="KAL2078149.1"/>
    </source>
</evidence>
<keyword evidence="12 17" id="KW-0863">Zinc-finger</keyword>
<evidence type="ECO:0000256" key="19">
    <source>
        <dbReference type="SAM" id="MobiDB-lite"/>
    </source>
</evidence>
<dbReference type="GO" id="GO:0005737">
    <property type="term" value="C:cytoplasm"/>
    <property type="evidence" value="ECO:0007669"/>
    <property type="project" value="UniProtKB-SubCell"/>
</dbReference>
<evidence type="ECO:0000256" key="15">
    <source>
        <dbReference type="ARBA" id="ARBA00023204"/>
    </source>
</evidence>
<dbReference type="SMART" id="SM00320">
    <property type="entry name" value="WD40"/>
    <property type="match status" value="3"/>
</dbReference>
<dbReference type="AlphaFoldDB" id="A0ABD1IT28"/>
<dbReference type="EMBL" id="JBHFQA010000023">
    <property type="protein sequence ID" value="KAL2078149.1"/>
    <property type="molecule type" value="Genomic_DNA"/>
</dbReference>
<dbReference type="Gene3D" id="3.30.40.10">
    <property type="entry name" value="Zinc/RING finger domain, C3HC4 (zinc finger)"/>
    <property type="match status" value="1"/>
</dbReference>
<dbReference type="Gene3D" id="2.130.10.10">
    <property type="entry name" value="YVTN repeat-like/Quinoprotein amine dehydrogenase"/>
    <property type="match status" value="1"/>
</dbReference>
<keyword evidence="10" id="KW-0677">Repeat</keyword>
<evidence type="ECO:0000256" key="14">
    <source>
        <dbReference type="ARBA" id="ARBA00022833"/>
    </source>
</evidence>
<dbReference type="InterPro" id="IPR036322">
    <property type="entry name" value="WD40_repeat_dom_sf"/>
</dbReference>
<evidence type="ECO:0000256" key="17">
    <source>
        <dbReference type="PROSITE-ProRule" id="PRU00175"/>
    </source>
</evidence>
<evidence type="ECO:0000256" key="4">
    <source>
        <dbReference type="ARBA" id="ARBA00004906"/>
    </source>
</evidence>
<proteinExistence type="predicted"/>
<comment type="pathway">
    <text evidence="4">Protein modification; protein ubiquitination.</text>
</comment>
<feature type="domain" description="RING-type" evidence="20">
    <location>
        <begin position="82"/>
        <end position="123"/>
    </location>
</feature>
<evidence type="ECO:0000259" key="20">
    <source>
        <dbReference type="PROSITE" id="PS50089"/>
    </source>
</evidence>
<comment type="caution">
    <text evidence="21">The sequence shown here is derived from an EMBL/GenBank/DDBJ whole genome shotgun (WGS) entry which is preliminary data.</text>
</comment>
<evidence type="ECO:0000256" key="16">
    <source>
        <dbReference type="ARBA" id="ARBA00023242"/>
    </source>
</evidence>
<dbReference type="SUPFAM" id="SSF50978">
    <property type="entry name" value="WD40 repeat-like"/>
    <property type="match status" value="1"/>
</dbReference>
<dbReference type="CDD" id="cd16450">
    <property type="entry name" value="mRING-C3HGC3_RFWD3"/>
    <property type="match status" value="1"/>
</dbReference>
<dbReference type="InterPro" id="IPR015943">
    <property type="entry name" value="WD40/YVTN_repeat-like_dom_sf"/>
</dbReference>
<feature type="coiled-coil region" evidence="18">
    <location>
        <begin position="177"/>
        <end position="204"/>
    </location>
</feature>
<evidence type="ECO:0000256" key="3">
    <source>
        <dbReference type="ARBA" id="ARBA00004496"/>
    </source>
</evidence>
<dbReference type="SUPFAM" id="SSF57850">
    <property type="entry name" value="RING/U-box"/>
    <property type="match status" value="1"/>
</dbReference>
<feature type="compositionally biased region" description="Low complexity" evidence="19">
    <location>
        <begin position="47"/>
        <end position="71"/>
    </location>
</feature>
<keyword evidence="18" id="KW-0175">Coiled coil</keyword>
<evidence type="ECO:0000256" key="2">
    <source>
        <dbReference type="ARBA" id="ARBA00004322"/>
    </source>
</evidence>
<dbReference type="PANTHER" id="PTHR16047:SF7">
    <property type="entry name" value="E3 UBIQUITIN-PROTEIN LIGASE RFWD3"/>
    <property type="match status" value="1"/>
</dbReference>
<keyword evidence="8" id="KW-0808">Transferase</keyword>
<evidence type="ECO:0000256" key="10">
    <source>
        <dbReference type="ARBA" id="ARBA00022737"/>
    </source>
</evidence>
<feature type="region of interest" description="Disordered" evidence="19">
    <location>
        <begin position="1"/>
        <end position="76"/>
    </location>
</feature>
<dbReference type="PROSITE" id="PS50089">
    <property type="entry name" value="ZF_RING_2"/>
    <property type="match status" value="1"/>
</dbReference>
<comment type="subcellular location">
    <subcellularLocation>
        <location evidence="3">Cytoplasm</location>
    </subcellularLocation>
    <subcellularLocation>
        <location evidence="2">Nucleus</location>
        <location evidence="2">PML body</location>
    </subcellularLocation>
</comment>
<evidence type="ECO:0000256" key="9">
    <source>
        <dbReference type="ARBA" id="ARBA00022723"/>
    </source>
</evidence>
<dbReference type="PANTHER" id="PTHR16047">
    <property type="entry name" value="RFWD3 PROTEIN"/>
    <property type="match status" value="1"/>
</dbReference>
<dbReference type="InterPro" id="IPR001841">
    <property type="entry name" value="Znf_RING"/>
</dbReference>
<evidence type="ECO:0000256" key="7">
    <source>
        <dbReference type="ARBA" id="ARBA00022574"/>
    </source>
</evidence>
<dbReference type="GO" id="GO:0061630">
    <property type="term" value="F:ubiquitin protein ligase activity"/>
    <property type="evidence" value="ECO:0007669"/>
    <property type="project" value="UniProtKB-EC"/>
</dbReference>
<dbReference type="Pfam" id="PF13639">
    <property type="entry name" value="zf-RING_2"/>
    <property type="match status" value="1"/>
</dbReference>
<accession>A0ABD1IT28</accession>
<keyword evidence="6" id="KW-0963">Cytoplasm</keyword>
<name>A0ABD1IT28_9TELE</name>
<evidence type="ECO:0000256" key="18">
    <source>
        <dbReference type="SAM" id="Coils"/>
    </source>
</evidence>
<protein>
    <recommendedName>
        <fullName evidence="5">RING-type E3 ubiquitin transferase</fullName>
        <ecNumber evidence="5">2.3.2.27</ecNumber>
    </recommendedName>
</protein>